<evidence type="ECO:0000313" key="9">
    <source>
        <dbReference type="EMBL" id="KAJ1734761.1"/>
    </source>
</evidence>
<feature type="region of interest" description="Disordered" evidence="5">
    <location>
        <begin position="1005"/>
        <end position="1139"/>
    </location>
</feature>
<feature type="region of interest" description="Disordered" evidence="5">
    <location>
        <begin position="265"/>
        <end position="358"/>
    </location>
</feature>
<dbReference type="PANTHER" id="PTHR46075:SF2">
    <property type="entry name" value="RHO GTPASE ACTIVATING PROTEIN AT 5A, ISOFORM A"/>
    <property type="match status" value="1"/>
</dbReference>
<dbReference type="PROSITE" id="PS00478">
    <property type="entry name" value="LIM_DOMAIN_1"/>
    <property type="match status" value="1"/>
</dbReference>
<dbReference type="InterPro" id="IPR051854">
    <property type="entry name" value="Rho-type_GAP"/>
</dbReference>
<gene>
    <name evidence="9" type="primary">RGA2</name>
    <name evidence="9" type="ORF">LPJ61_000901</name>
</gene>
<protein>
    <submittedName>
        <fullName evidence="9">Rho-type gtpase-activating protein</fullName>
    </submittedName>
</protein>
<evidence type="ECO:0000256" key="1">
    <source>
        <dbReference type="ARBA" id="ARBA00022468"/>
    </source>
</evidence>
<dbReference type="SUPFAM" id="SSF48350">
    <property type="entry name" value="GTPase activation domain, GAP"/>
    <property type="match status" value="1"/>
</dbReference>
<feature type="compositionally biased region" description="Low complexity" evidence="5">
    <location>
        <begin position="289"/>
        <end position="309"/>
    </location>
</feature>
<proteinExistence type="predicted"/>
<name>A0A9W7YG76_9FUNG</name>
<evidence type="ECO:0000256" key="5">
    <source>
        <dbReference type="SAM" id="MobiDB-lite"/>
    </source>
</evidence>
<sequence length="1139" mass="121181">MSDETDRTKPSLAEAAADGAGAHAADTNLLNAPPKCWGCQNPIDGGSAIQFADGVWHIECFQCTTCSKVIEFDSNLLFLADGKPICPECSYCCSLCKKPIFDEAIVTVEGTYHSECFRCTNCKKRIQGKSFAKTSQGVIYCVRCYAERRERKKAARRRREHQIVEEKVLPKLPSEAAAAAAQVPGESRRSLDESGRCDAQSPGSAANPLSAGSTVASPPTTISPTASTDVHAQQLQQDARARKRTAHLAGDFSFGDVVIRAASPEHQAGRDAGPLSAARPPRSAGVQPSDPAAAAPADTAHANSTAAAAVQTTLSAPTSPIAGASKARSGDAAALPLLPPPFPPPPLPPPPSPLRDTVVVDPEVDAGAGMEWTEDITALERNFVRLSMRAPTPHRRPAPGGGDGPGPSRQQAGDADAGGRAGAEQRYHRHQDSLARVPALKRAGSVGKSHRSRAASSASMIGSMVPPGLRSSRENRPAPLGAGTRAAADEDEAAWLNSATVEQLKEELLVNYGQLCRLEVSYQKLRDLYATVVNQMLESREALQQERAKRAECEHILRNYYGYVPPDAGISDSPAKHQHHKQRTPATQLGSASVGSSSTPGGLATVLQSTSSNPPGKAHPQPQSQQPARPRHSGAGAGSGSLPQLTRQPSHRRQRPSRRTDAPVVAADHNDSGSDAEDTIITAAPQKATKRFIWPFGGGGGGNTNAAPSKGGAEDRPQHSFHLTSTFRTGRCDHCQERLKTFTNSVVRCRHCGFVCHQRCTGDVTASCHSADVGNSNRGRAGAQPSAASMPGADGQPIDGMFGRDLGKQAEIESQNVPWIVRAAVAFIELEGMEMEGVYRRSGSTMDISTVQAEISRVGAATGGKFDDHSAAIASPDMDVTSVTSVLKQYFRSLPNPLMTESTYHLWIQAAHIGSAEERINVYRTISDSMPAPHGETLRFLMQHLRRIASNHQENKMTTNNLSVVFAPNILHMAKENMLQEMANMSEINKTVSFLIERADEIWSDLPNDTEPADSAEAGSASLGPVPAAPFQLPPMKRYTEMSPFDLGGLPGPSPMVLSSPNSPAPHRFRHEHAGNSGAPGAAAGGHDGTTESSSLSRSMPSPNHHPFETMPGFQPRPNGRDGEAPPRASVDIPRLTKS</sequence>
<dbReference type="SMART" id="SM00132">
    <property type="entry name" value="LIM"/>
    <property type="match status" value="2"/>
</dbReference>
<feature type="compositionally biased region" description="Pro residues" evidence="5">
    <location>
        <begin position="337"/>
        <end position="353"/>
    </location>
</feature>
<dbReference type="OrthoDB" id="19923at2759"/>
<dbReference type="Gene3D" id="2.10.110.10">
    <property type="entry name" value="Cysteine Rich Protein"/>
    <property type="match status" value="2"/>
</dbReference>
<dbReference type="Gene3D" id="1.10.555.10">
    <property type="entry name" value="Rho GTPase activation protein"/>
    <property type="match status" value="1"/>
</dbReference>
<dbReference type="InterPro" id="IPR008936">
    <property type="entry name" value="Rho_GTPase_activation_prot"/>
</dbReference>
<feature type="region of interest" description="Disordered" evidence="5">
    <location>
        <begin position="175"/>
        <end position="244"/>
    </location>
</feature>
<accession>A0A9W7YG76</accession>
<keyword evidence="1" id="KW-0343">GTPase activation</keyword>
<dbReference type="GO" id="GO:0005096">
    <property type="term" value="F:GTPase activator activity"/>
    <property type="evidence" value="ECO:0007669"/>
    <property type="project" value="UniProtKB-KW"/>
</dbReference>
<evidence type="ECO:0000259" key="6">
    <source>
        <dbReference type="PROSITE" id="PS50023"/>
    </source>
</evidence>
<feature type="compositionally biased region" description="Low complexity" evidence="5">
    <location>
        <begin position="618"/>
        <end position="628"/>
    </location>
</feature>
<feature type="domain" description="Rho-GAP" evidence="8">
    <location>
        <begin position="804"/>
        <end position="1003"/>
    </location>
</feature>
<evidence type="ECO:0000313" key="10">
    <source>
        <dbReference type="Proteomes" id="UP001143981"/>
    </source>
</evidence>
<evidence type="ECO:0000259" key="7">
    <source>
        <dbReference type="PROSITE" id="PS50081"/>
    </source>
</evidence>
<reference evidence="9" key="1">
    <citation type="submission" date="2022-07" db="EMBL/GenBank/DDBJ databases">
        <title>Phylogenomic reconstructions and comparative analyses of Kickxellomycotina fungi.</title>
        <authorList>
            <person name="Reynolds N.K."/>
            <person name="Stajich J.E."/>
            <person name="Barry K."/>
            <person name="Grigoriev I.V."/>
            <person name="Crous P."/>
            <person name="Smith M.E."/>
        </authorList>
    </citation>
    <scope>NUCLEOTIDE SEQUENCE</scope>
    <source>
        <strain evidence="9">BCRC 34381</strain>
    </source>
</reference>
<dbReference type="Proteomes" id="UP001143981">
    <property type="component" value="Unassembled WGS sequence"/>
</dbReference>
<feature type="compositionally biased region" description="Low complexity" evidence="5">
    <location>
        <begin position="1093"/>
        <end position="1102"/>
    </location>
</feature>
<dbReference type="Gene3D" id="3.30.60.20">
    <property type="match status" value="1"/>
</dbReference>
<keyword evidence="4" id="KW-0440">LIM domain</keyword>
<dbReference type="PROSITE" id="PS50081">
    <property type="entry name" value="ZF_DAG_PE_2"/>
    <property type="match status" value="1"/>
</dbReference>
<feature type="region of interest" description="Disordered" evidence="5">
    <location>
        <begin position="390"/>
        <end position="486"/>
    </location>
</feature>
<organism evidence="9 10">
    <name type="scientific">Coemansia biformis</name>
    <dbReference type="NCBI Taxonomy" id="1286918"/>
    <lineage>
        <taxon>Eukaryota</taxon>
        <taxon>Fungi</taxon>
        <taxon>Fungi incertae sedis</taxon>
        <taxon>Zoopagomycota</taxon>
        <taxon>Kickxellomycotina</taxon>
        <taxon>Kickxellomycetes</taxon>
        <taxon>Kickxellales</taxon>
        <taxon>Kickxellaceae</taxon>
        <taxon>Coemansia</taxon>
    </lineage>
</organism>
<feature type="domain" description="Phorbol-ester/DAG-type" evidence="7">
    <location>
        <begin position="718"/>
        <end position="768"/>
    </location>
</feature>
<feature type="region of interest" description="Disordered" evidence="5">
    <location>
        <begin position="696"/>
        <end position="717"/>
    </location>
</feature>
<evidence type="ECO:0000256" key="2">
    <source>
        <dbReference type="ARBA" id="ARBA00022723"/>
    </source>
</evidence>
<dbReference type="CDD" id="cd00159">
    <property type="entry name" value="RhoGAP"/>
    <property type="match status" value="1"/>
</dbReference>
<dbReference type="CDD" id="cd08368">
    <property type="entry name" value="LIM"/>
    <property type="match status" value="1"/>
</dbReference>
<dbReference type="SMART" id="SM00324">
    <property type="entry name" value="RhoGAP"/>
    <property type="match status" value="1"/>
</dbReference>
<feature type="region of interest" description="Disordered" evidence="5">
    <location>
        <begin position="775"/>
        <end position="794"/>
    </location>
</feature>
<dbReference type="EMBL" id="JANBOI010000058">
    <property type="protein sequence ID" value="KAJ1734761.1"/>
    <property type="molecule type" value="Genomic_DNA"/>
</dbReference>
<keyword evidence="3 4" id="KW-0862">Zinc</keyword>
<dbReference type="Pfam" id="PF00130">
    <property type="entry name" value="C1_1"/>
    <property type="match status" value="1"/>
</dbReference>
<dbReference type="InterPro" id="IPR002219">
    <property type="entry name" value="PKC_DAG/PE"/>
</dbReference>
<dbReference type="PROSITE" id="PS50238">
    <property type="entry name" value="RHOGAP"/>
    <property type="match status" value="1"/>
</dbReference>
<dbReference type="InterPro" id="IPR046349">
    <property type="entry name" value="C1-like_sf"/>
</dbReference>
<dbReference type="GO" id="GO:0046872">
    <property type="term" value="F:metal ion binding"/>
    <property type="evidence" value="ECO:0007669"/>
    <property type="project" value="UniProtKB-KW"/>
</dbReference>
<evidence type="ECO:0000256" key="4">
    <source>
        <dbReference type="PROSITE-ProRule" id="PRU00125"/>
    </source>
</evidence>
<dbReference type="PANTHER" id="PTHR46075">
    <property type="entry name" value="CHIMERIN FAMILY MEMBER"/>
    <property type="match status" value="1"/>
</dbReference>
<dbReference type="SMART" id="SM00109">
    <property type="entry name" value="C1"/>
    <property type="match status" value="1"/>
</dbReference>
<comment type="caution">
    <text evidence="9">The sequence shown here is derived from an EMBL/GenBank/DDBJ whole genome shotgun (WGS) entry which is preliminary data.</text>
</comment>
<keyword evidence="2 4" id="KW-0479">Metal-binding</keyword>
<dbReference type="CDD" id="cd00029">
    <property type="entry name" value="C1"/>
    <property type="match status" value="1"/>
</dbReference>
<evidence type="ECO:0000256" key="3">
    <source>
        <dbReference type="ARBA" id="ARBA00022833"/>
    </source>
</evidence>
<feature type="compositionally biased region" description="Low complexity" evidence="5">
    <location>
        <begin position="406"/>
        <end position="415"/>
    </location>
</feature>
<dbReference type="GO" id="GO:0007165">
    <property type="term" value="P:signal transduction"/>
    <property type="evidence" value="ECO:0007669"/>
    <property type="project" value="InterPro"/>
</dbReference>
<dbReference type="SUPFAM" id="SSF57716">
    <property type="entry name" value="Glucocorticoid receptor-like (DNA-binding domain)"/>
    <property type="match status" value="1"/>
</dbReference>
<keyword evidence="10" id="KW-1185">Reference proteome</keyword>
<feature type="compositionally biased region" description="Low complexity" evidence="5">
    <location>
        <begin position="213"/>
        <end position="228"/>
    </location>
</feature>
<dbReference type="InterPro" id="IPR000198">
    <property type="entry name" value="RhoGAP_dom"/>
</dbReference>
<dbReference type="AlphaFoldDB" id="A0A9W7YG76"/>
<dbReference type="Pfam" id="PF00412">
    <property type="entry name" value="LIM"/>
    <property type="match status" value="2"/>
</dbReference>
<evidence type="ECO:0000259" key="8">
    <source>
        <dbReference type="PROSITE" id="PS50238"/>
    </source>
</evidence>
<feature type="compositionally biased region" description="Polar residues" evidence="5">
    <location>
        <begin position="584"/>
        <end position="614"/>
    </location>
</feature>
<dbReference type="PROSITE" id="PS50023">
    <property type="entry name" value="LIM_DOMAIN_2"/>
    <property type="match status" value="1"/>
</dbReference>
<dbReference type="InterPro" id="IPR001781">
    <property type="entry name" value="Znf_LIM"/>
</dbReference>
<dbReference type="SUPFAM" id="SSF57889">
    <property type="entry name" value="Cysteine-rich domain"/>
    <property type="match status" value="1"/>
</dbReference>
<feature type="compositionally biased region" description="Basic and acidic residues" evidence="5">
    <location>
        <begin position="423"/>
        <end position="433"/>
    </location>
</feature>
<feature type="compositionally biased region" description="Basic and acidic residues" evidence="5">
    <location>
        <begin position="186"/>
        <end position="196"/>
    </location>
</feature>
<feature type="domain" description="LIM zinc-binding" evidence="6">
    <location>
        <begin position="34"/>
        <end position="97"/>
    </location>
</feature>
<feature type="region of interest" description="Disordered" evidence="5">
    <location>
        <begin position="568"/>
        <end position="679"/>
    </location>
</feature>
<dbReference type="PROSITE" id="PS00479">
    <property type="entry name" value="ZF_DAG_PE_1"/>
    <property type="match status" value="1"/>
</dbReference>
<dbReference type="Pfam" id="PF00620">
    <property type="entry name" value="RhoGAP"/>
    <property type="match status" value="1"/>
</dbReference>